<evidence type="ECO:0000259" key="2">
    <source>
        <dbReference type="Pfam" id="PF05267"/>
    </source>
</evidence>
<protein>
    <recommendedName>
        <fullName evidence="2">Protein TsetseEP domain-containing protein</fullName>
    </recommendedName>
</protein>
<dbReference type="AlphaFoldDB" id="A0A2J7PC51"/>
<feature type="domain" description="Protein TsetseEP" evidence="2">
    <location>
        <begin position="133"/>
        <end position="248"/>
    </location>
</feature>
<keyword evidence="4" id="KW-1185">Reference proteome</keyword>
<comment type="caution">
    <text evidence="3">The sequence shown here is derived from an EMBL/GenBank/DDBJ whole genome shotgun (WGS) entry which is preliminary data.</text>
</comment>
<sequence length="277" mass="30921">MWVSVRRPEFSKRILRQLHRLQFSGELNPLKRVNLAFIVCRTSKHRAVGEGLQVLEVGSDLIQNIISQILPTIKKYFNPLSDTAADIVDALLKDLNNKTGTYLLKSSSAFQNLRDIIRTLQPRLKDIGQDLASCVVKEKGEILDIINAAEKETEVCARGLVAEIKPLAINISHTVTEIQAVAIQLNPIITDCVTSNAVNPVALSRCLSKLIAPAFNGLSKIAVKAKNDFRRYEQENSNLQAQLQQCSTQFRETVASVQTLVQEVRQCINKWEQSDSS</sequence>
<dbReference type="Pfam" id="PF05267">
    <property type="entry name" value="DUF725"/>
    <property type="match status" value="1"/>
</dbReference>
<feature type="coiled-coil region" evidence="1">
    <location>
        <begin position="222"/>
        <end position="249"/>
    </location>
</feature>
<evidence type="ECO:0000256" key="1">
    <source>
        <dbReference type="SAM" id="Coils"/>
    </source>
</evidence>
<organism evidence="3 4">
    <name type="scientific">Cryptotermes secundus</name>
    <dbReference type="NCBI Taxonomy" id="105785"/>
    <lineage>
        <taxon>Eukaryota</taxon>
        <taxon>Metazoa</taxon>
        <taxon>Ecdysozoa</taxon>
        <taxon>Arthropoda</taxon>
        <taxon>Hexapoda</taxon>
        <taxon>Insecta</taxon>
        <taxon>Pterygota</taxon>
        <taxon>Neoptera</taxon>
        <taxon>Polyneoptera</taxon>
        <taxon>Dictyoptera</taxon>
        <taxon>Blattodea</taxon>
        <taxon>Blattoidea</taxon>
        <taxon>Termitoidae</taxon>
        <taxon>Kalotermitidae</taxon>
        <taxon>Cryptotermitinae</taxon>
        <taxon>Cryptotermes</taxon>
    </lineage>
</organism>
<name>A0A2J7PC51_9NEOP</name>
<gene>
    <name evidence="3" type="ORF">B7P43_G09848</name>
</gene>
<dbReference type="Proteomes" id="UP000235965">
    <property type="component" value="Unassembled WGS sequence"/>
</dbReference>
<dbReference type="InterPro" id="IPR007931">
    <property type="entry name" value="TsetseEP"/>
</dbReference>
<evidence type="ECO:0000313" key="3">
    <source>
        <dbReference type="EMBL" id="PNF13908.1"/>
    </source>
</evidence>
<keyword evidence="1" id="KW-0175">Coiled coil</keyword>
<dbReference type="EMBL" id="NEVH01027067">
    <property type="protein sequence ID" value="PNF13908.1"/>
    <property type="molecule type" value="Genomic_DNA"/>
</dbReference>
<dbReference type="InParanoid" id="A0A2J7PC51"/>
<evidence type="ECO:0000313" key="4">
    <source>
        <dbReference type="Proteomes" id="UP000235965"/>
    </source>
</evidence>
<reference evidence="3 4" key="1">
    <citation type="submission" date="2017-12" db="EMBL/GenBank/DDBJ databases">
        <title>Hemimetabolous genomes reveal molecular basis of termite eusociality.</title>
        <authorList>
            <person name="Harrison M.C."/>
            <person name="Jongepier E."/>
            <person name="Robertson H.M."/>
            <person name="Arning N."/>
            <person name="Bitard-Feildel T."/>
            <person name="Chao H."/>
            <person name="Childers C.P."/>
            <person name="Dinh H."/>
            <person name="Doddapaneni H."/>
            <person name="Dugan S."/>
            <person name="Gowin J."/>
            <person name="Greiner C."/>
            <person name="Han Y."/>
            <person name="Hu H."/>
            <person name="Hughes D.S.T."/>
            <person name="Huylmans A.-K."/>
            <person name="Kemena C."/>
            <person name="Kremer L.P.M."/>
            <person name="Lee S.L."/>
            <person name="Lopez-Ezquerra A."/>
            <person name="Mallet L."/>
            <person name="Monroy-Kuhn J.M."/>
            <person name="Moser A."/>
            <person name="Murali S.C."/>
            <person name="Muzny D.M."/>
            <person name="Otani S."/>
            <person name="Piulachs M.-D."/>
            <person name="Poelchau M."/>
            <person name="Qu J."/>
            <person name="Schaub F."/>
            <person name="Wada-Katsumata A."/>
            <person name="Worley K.C."/>
            <person name="Xie Q."/>
            <person name="Ylla G."/>
            <person name="Poulsen M."/>
            <person name="Gibbs R.A."/>
            <person name="Schal C."/>
            <person name="Richards S."/>
            <person name="Belles X."/>
            <person name="Korb J."/>
            <person name="Bornberg-Bauer E."/>
        </authorList>
    </citation>
    <scope>NUCLEOTIDE SEQUENCE [LARGE SCALE GENOMIC DNA]</scope>
    <source>
        <tissue evidence="3">Whole body</tissue>
    </source>
</reference>
<proteinExistence type="predicted"/>
<dbReference type="OrthoDB" id="8191440at2759"/>
<accession>A0A2J7PC51</accession>